<gene>
    <name evidence="3" type="ORF">Vbra_19931</name>
</gene>
<dbReference type="EMBL" id="CDMY01001064">
    <property type="protein sequence ID" value="CEM40113.1"/>
    <property type="molecule type" value="Genomic_DNA"/>
</dbReference>
<reference evidence="3 4" key="1">
    <citation type="submission" date="2014-11" db="EMBL/GenBank/DDBJ databases">
        <authorList>
            <person name="Zhu J."/>
            <person name="Qi W."/>
            <person name="Song R."/>
        </authorList>
    </citation>
    <scope>NUCLEOTIDE SEQUENCE [LARGE SCALE GENOMIC DNA]</scope>
</reference>
<accession>A0A0G4H873</accession>
<evidence type="ECO:0000313" key="3">
    <source>
        <dbReference type="EMBL" id="CEM40113.1"/>
    </source>
</evidence>
<dbReference type="VEuPathDB" id="CryptoDB:Vbra_19931"/>
<keyword evidence="2" id="KW-1133">Transmembrane helix</keyword>
<sequence>MKDGKASTVLKACSSSISLVLLSILLLRVSLPLVYYPPWAQQTAAADGALLPCHRHFHAYLLTINLQLSSGNFSLYRDSSLSADADTHALQITHATKTFLLFVTATDSDHRGTCIRFAAAWLSYLCLAVAFLAGWVLRDPCSGKRREIERVRGDSRELVVWRRIAHVLDKALSKYEKVHTRGRDRRQGRCSLPADSHCSRDSNMAAEPSSCADVARLEARVRERSERVQALEAERHALLQQLQSREEQYRDQCSKYEYELLSSIERTKELSRRLNEANAVIAESNARVQMLVQAHQTENARLRDSNHRRWLRVQELHQELALMQSHMQEREADVQAKEALLSRCPHELSPSAALIKQLANDET</sequence>
<protein>
    <submittedName>
        <fullName evidence="3">Uncharacterized protein</fullName>
    </submittedName>
</protein>
<dbReference type="InParanoid" id="A0A0G4H873"/>
<evidence type="ECO:0000256" key="2">
    <source>
        <dbReference type="SAM" id="Phobius"/>
    </source>
</evidence>
<evidence type="ECO:0000313" key="4">
    <source>
        <dbReference type="Proteomes" id="UP000041254"/>
    </source>
</evidence>
<dbReference type="Proteomes" id="UP000041254">
    <property type="component" value="Unassembled WGS sequence"/>
</dbReference>
<keyword evidence="2" id="KW-0472">Membrane</keyword>
<feature type="transmembrane region" description="Helical" evidence="2">
    <location>
        <begin position="12"/>
        <end position="31"/>
    </location>
</feature>
<keyword evidence="4" id="KW-1185">Reference proteome</keyword>
<keyword evidence="2" id="KW-0812">Transmembrane</keyword>
<evidence type="ECO:0000256" key="1">
    <source>
        <dbReference type="SAM" id="Coils"/>
    </source>
</evidence>
<feature type="coiled-coil region" evidence="1">
    <location>
        <begin position="214"/>
        <end position="287"/>
    </location>
</feature>
<feature type="transmembrane region" description="Helical" evidence="2">
    <location>
        <begin position="118"/>
        <end position="137"/>
    </location>
</feature>
<keyword evidence="1" id="KW-0175">Coiled coil</keyword>
<proteinExistence type="predicted"/>
<name>A0A0G4H873_VITBC</name>
<organism evidence="3 4">
    <name type="scientific">Vitrella brassicaformis (strain CCMP3155)</name>
    <dbReference type="NCBI Taxonomy" id="1169540"/>
    <lineage>
        <taxon>Eukaryota</taxon>
        <taxon>Sar</taxon>
        <taxon>Alveolata</taxon>
        <taxon>Colpodellida</taxon>
        <taxon>Vitrellaceae</taxon>
        <taxon>Vitrella</taxon>
    </lineage>
</organism>
<dbReference type="AlphaFoldDB" id="A0A0G4H873"/>